<comment type="caution">
    <text evidence="2">The sequence shown here is derived from an EMBL/GenBank/DDBJ whole genome shotgun (WGS) entry which is preliminary data.</text>
</comment>
<reference evidence="2 3" key="1">
    <citation type="submission" date="2018-05" db="EMBL/GenBank/DDBJ databases">
        <title>Genomic Encyclopedia of Type Strains, Phase I: the one thousand microbial genomes (KMG-I) project.</title>
        <authorList>
            <person name="Kyrpides N."/>
        </authorList>
    </citation>
    <scope>NUCLEOTIDE SEQUENCE [LARGE SCALE GENOMIC DNA]</scope>
    <source>
        <strain evidence="2 3">DSM 15611</strain>
    </source>
</reference>
<keyword evidence="3" id="KW-1185">Reference proteome</keyword>
<gene>
    <name evidence="2" type="ORF">EJ73_01851</name>
</gene>
<proteinExistence type="predicted"/>
<dbReference type="AlphaFoldDB" id="A0A318HS78"/>
<keyword evidence="1" id="KW-1133">Transmembrane helix</keyword>
<name>A0A318HS78_9BACT</name>
<accession>A0A318HS78</accession>
<dbReference type="Proteomes" id="UP000248314">
    <property type="component" value="Unassembled WGS sequence"/>
</dbReference>
<organism evidence="2 3">
    <name type="scientific">Hoylesella shahii DSM 15611 = JCM 12083</name>
    <dbReference type="NCBI Taxonomy" id="1122991"/>
    <lineage>
        <taxon>Bacteria</taxon>
        <taxon>Pseudomonadati</taxon>
        <taxon>Bacteroidota</taxon>
        <taxon>Bacteroidia</taxon>
        <taxon>Bacteroidales</taxon>
        <taxon>Prevotellaceae</taxon>
        <taxon>Hoylesella</taxon>
    </lineage>
</organism>
<protein>
    <submittedName>
        <fullName evidence="2">Uncharacterized protein</fullName>
    </submittedName>
</protein>
<dbReference type="EMBL" id="QJJX01000022">
    <property type="protein sequence ID" value="PXX21209.1"/>
    <property type="molecule type" value="Genomic_DNA"/>
</dbReference>
<evidence type="ECO:0000256" key="1">
    <source>
        <dbReference type="SAM" id="Phobius"/>
    </source>
</evidence>
<feature type="transmembrane region" description="Helical" evidence="1">
    <location>
        <begin position="12"/>
        <end position="30"/>
    </location>
</feature>
<keyword evidence="1" id="KW-0812">Transmembrane</keyword>
<evidence type="ECO:0000313" key="2">
    <source>
        <dbReference type="EMBL" id="PXX21209.1"/>
    </source>
</evidence>
<keyword evidence="1" id="KW-0472">Membrane</keyword>
<sequence>MCFRSGSTSLFFYINQTMLCHLLLTALLLMENRLLTSTRATFIIRIGAYFFA</sequence>
<evidence type="ECO:0000313" key="3">
    <source>
        <dbReference type="Proteomes" id="UP000248314"/>
    </source>
</evidence>